<evidence type="ECO:0000256" key="1">
    <source>
        <dbReference type="SAM" id="SignalP"/>
    </source>
</evidence>
<sequence length="132" mass="13625">MRLSAILPLIVAPLHLCVGEVVLIPATMENPLLRSASSAGAGARNDGRSLRELNSAAGIGGEMSKVVSEFGGHFKGTTGTSESVASKKAKDAAMRAADDDEGPIFATKEDLADVLAVGKDKPARKKKARPGK</sequence>
<evidence type="ECO:0000313" key="2">
    <source>
        <dbReference type="EMBL" id="AEF57450.1"/>
    </source>
</evidence>
<name>F6MF08_HYAAB</name>
<feature type="chain" id="PRO_5003338914" evidence="1">
    <location>
        <begin position="20"/>
        <end position="132"/>
    </location>
</feature>
<keyword evidence="1" id="KW-0732">Signal</keyword>
<reference evidence="2" key="1">
    <citation type="journal article" date="2011" name="PLoS ONE">
        <title>Identification of Hyaloperonospora arabidopsidis Transcript Sequences Expressed during Infection Reveals Isolate-Specific Effectors.</title>
        <authorList>
            <person name="Cabral A."/>
            <person name="Stassen J.H."/>
            <person name="Seidl M.F."/>
            <person name="Bautor J."/>
            <person name="Parker J.E."/>
            <person name="Van den Ackerveken G."/>
        </authorList>
    </citation>
    <scope>NUCLEOTIDE SEQUENCE</scope>
    <source>
        <strain evidence="2">Waco9</strain>
    </source>
</reference>
<dbReference type="PHI-base" id="PHI:4749"/>
<accession>F6MF08</accession>
<dbReference type="EMBL" id="JF800135">
    <property type="protein sequence ID" value="AEF57450.1"/>
    <property type="molecule type" value="mRNA"/>
</dbReference>
<organism evidence="2">
    <name type="scientific">Hyaloperonospora arabidopsidis</name>
    <name type="common">Peronospora arabidopsidis</name>
    <dbReference type="NCBI Taxonomy" id="272952"/>
    <lineage>
        <taxon>Eukaryota</taxon>
        <taxon>Sar</taxon>
        <taxon>Stramenopiles</taxon>
        <taxon>Oomycota</taxon>
        <taxon>Peronosporomycetes</taxon>
        <taxon>Peronosporales</taxon>
        <taxon>Peronosporaceae</taxon>
        <taxon>Hyaloperonospora</taxon>
    </lineage>
</organism>
<dbReference type="VEuPathDB" id="FungiDB:HpaG806853"/>
<feature type="signal peptide" evidence="1">
    <location>
        <begin position="1"/>
        <end position="19"/>
    </location>
</feature>
<dbReference type="AlphaFoldDB" id="F6MF08"/>
<proteinExistence type="evidence at transcript level"/>
<protein>
    <submittedName>
        <fullName evidence="2">RXLR effector</fullName>
    </submittedName>
</protein>